<organism evidence="8 9">
    <name type="scientific">Oceanicella actignis</name>
    <dbReference type="NCBI Taxonomy" id="1189325"/>
    <lineage>
        <taxon>Bacteria</taxon>
        <taxon>Pseudomonadati</taxon>
        <taxon>Pseudomonadota</taxon>
        <taxon>Alphaproteobacteria</taxon>
        <taxon>Rhodobacterales</taxon>
        <taxon>Paracoccaceae</taxon>
        <taxon>Oceanicella</taxon>
    </lineage>
</organism>
<name>A0A1M7SFE3_9RHOB</name>
<comment type="subcellular location">
    <subcellularLocation>
        <location evidence="1">Cell membrane</location>
        <topology evidence="1">Single-pass membrane protein</topology>
    </subcellularLocation>
    <subcellularLocation>
        <location evidence="7">Cell membrane</location>
        <topology evidence="7">Single-pass type II membrane protein</topology>
    </subcellularLocation>
</comment>
<dbReference type="EMBL" id="FRDL01000002">
    <property type="protein sequence ID" value="SHN57183.1"/>
    <property type="molecule type" value="Genomic_DNA"/>
</dbReference>
<dbReference type="InterPro" id="IPR003400">
    <property type="entry name" value="ExbD"/>
</dbReference>
<keyword evidence="9" id="KW-1185">Reference proteome</keyword>
<evidence type="ECO:0000256" key="3">
    <source>
        <dbReference type="ARBA" id="ARBA00022475"/>
    </source>
</evidence>
<keyword evidence="4 7" id="KW-0812">Transmembrane</keyword>
<keyword evidence="7" id="KW-0653">Protein transport</keyword>
<evidence type="ECO:0000256" key="4">
    <source>
        <dbReference type="ARBA" id="ARBA00022692"/>
    </source>
</evidence>
<gene>
    <name evidence="8" type="ORF">SAMN05216200_102336</name>
</gene>
<evidence type="ECO:0000313" key="8">
    <source>
        <dbReference type="EMBL" id="SHN57183.1"/>
    </source>
</evidence>
<keyword evidence="6" id="KW-0472">Membrane</keyword>
<sequence>MDLNESARRPRRESIVPMINVVFLLLVFFLTTSQLTRPEPFETTPPRARTDAQAEAEAVVFVSRDGRIAFDGHEGAQAIAALAGPGAQGGAVRLRADAALEARRLAAILRELSEAGLSRVELVVAPK</sequence>
<evidence type="ECO:0000256" key="6">
    <source>
        <dbReference type="ARBA" id="ARBA00023136"/>
    </source>
</evidence>
<evidence type="ECO:0000256" key="2">
    <source>
        <dbReference type="ARBA" id="ARBA00005811"/>
    </source>
</evidence>
<proteinExistence type="inferred from homology"/>
<evidence type="ECO:0000313" key="9">
    <source>
        <dbReference type="Proteomes" id="UP000184066"/>
    </source>
</evidence>
<dbReference type="GO" id="GO:0022857">
    <property type="term" value="F:transmembrane transporter activity"/>
    <property type="evidence" value="ECO:0007669"/>
    <property type="project" value="InterPro"/>
</dbReference>
<dbReference type="RefSeq" id="WP_072746394.1">
    <property type="nucleotide sequence ID" value="NZ_FOHL01000003.1"/>
</dbReference>
<evidence type="ECO:0000256" key="7">
    <source>
        <dbReference type="RuleBase" id="RU003879"/>
    </source>
</evidence>
<dbReference type="Pfam" id="PF02472">
    <property type="entry name" value="ExbD"/>
    <property type="match status" value="1"/>
</dbReference>
<protein>
    <submittedName>
        <fullName evidence="8">Biopolymer transport protein ExbD</fullName>
    </submittedName>
</protein>
<dbReference type="PANTHER" id="PTHR30558">
    <property type="entry name" value="EXBD MEMBRANE COMPONENT OF PMF-DRIVEN MACROMOLECULE IMPORT SYSTEM"/>
    <property type="match status" value="1"/>
</dbReference>
<keyword evidence="7" id="KW-0813">Transport</keyword>
<dbReference type="GO" id="GO:0005886">
    <property type="term" value="C:plasma membrane"/>
    <property type="evidence" value="ECO:0007669"/>
    <property type="project" value="UniProtKB-SubCell"/>
</dbReference>
<reference evidence="8 9" key="1">
    <citation type="submission" date="2016-12" db="EMBL/GenBank/DDBJ databases">
        <authorList>
            <person name="Song W.-J."/>
            <person name="Kurnit D.M."/>
        </authorList>
    </citation>
    <scope>NUCLEOTIDE SEQUENCE [LARGE SCALE GENOMIC DNA]</scope>
    <source>
        <strain evidence="8 9">CGMCC 1.10808</strain>
    </source>
</reference>
<dbReference type="AlphaFoldDB" id="A0A1M7SFE3"/>
<dbReference type="Proteomes" id="UP000184066">
    <property type="component" value="Unassembled WGS sequence"/>
</dbReference>
<comment type="similarity">
    <text evidence="2 7">Belongs to the ExbD/TolR family.</text>
</comment>
<dbReference type="GO" id="GO:0015031">
    <property type="term" value="P:protein transport"/>
    <property type="evidence" value="ECO:0007669"/>
    <property type="project" value="UniProtKB-KW"/>
</dbReference>
<evidence type="ECO:0000256" key="1">
    <source>
        <dbReference type="ARBA" id="ARBA00004162"/>
    </source>
</evidence>
<dbReference type="STRING" id="1189325.SAMN04488119_103172"/>
<accession>A0A1M7SFE3</accession>
<keyword evidence="5" id="KW-1133">Transmembrane helix</keyword>
<keyword evidence="3" id="KW-1003">Cell membrane</keyword>
<evidence type="ECO:0000256" key="5">
    <source>
        <dbReference type="ARBA" id="ARBA00022989"/>
    </source>
</evidence>